<comment type="caution">
    <text evidence="1">The sequence shown here is derived from an EMBL/GenBank/DDBJ whole genome shotgun (WGS) entry which is preliminary data.</text>
</comment>
<proteinExistence type="predicted"/>
<organism evidence="1 2">
    <name type="scientific">Orbilia ellipsospora</name>
    <dbReference type="NCBI Taxonomy" id="2528407"/>
    <lineage>
        <taxon>Eukaryota</taxon>
        <taxon>Fungi</taxon>
        <taxon>Dikarya</taxon>
        <taxon>Ascomycota</taxon>
        <taxon>Pezizomycotina</taxon>
        <taxon>Orbiliomycetes</taxon>
        <taxon>Orbiliales</taxon>
        <taxon>Orbiliaceae</taxon>
        <taxon>Orbilia</taxon>
    </lineage>
</organism>
<keyword evidence="2" id="KW-1185">Reference proteome</keyword>
<dbReference type="EMBL" id="JAVHJO010000013">
    <property type="protein sequence ID" value="KAK6530119.1"/>
    <property type="molecule type" value="Genomic_DNA"/>
</dbReference>
<dbReference type="Proteomes" id="UP001365542">
    <property type="component" value="Unassembled WGS sequence"/>
</dbReference>
<evidence type="ECO:0000313" key="1">
    <source>
        <dbReference type="EMBL" id="KAK6530119.1"/>
    </source>
</evidence>
<name>A0AAV9WZI4_9PEZI</name>
<accession>A0AAV9WZI4</accession>
<gene>
    <name evidence="1" type="ORF">TWF694_003490</name>
</gene>
<dbReference type="AlphaFoldDB" id="A0AAV9WZI4"/>
<evidence type="ECO:0008006" key="3">
    <source>
        <dbReference type="Google" id="ProtNLM"/>
    </source>
</evidence>
<reference evidence="1 2" key="1">
    <citation type="submission" date="2019-10" db="EMBL/GenBank/DDBJ databases">
        <authorList>
            <person name="Palmer J.M."/>
        </authorList>
    </citation>
    <scope>NUCLEOTIDE SEQUENCE [LARGE SCALE GENOMIC DNA]</scope>
    <source>
        <strain evidence="1 2">TWF694</strain>
    </source>
</reference>
<evidence type="ECO:0000313" key="2">
    <source>
        <dbReference type="Proteomes" id="UP001365542"/>
    </source>
</evidence>
<sequence length="495" mass="53922">MASSASIPPPLTTTLTSLPPELFMAIFSYLPHRTTKTVISPLHSTTRFSPSKSALQNLSFSTSTLRAVCAPYIFEALHIKSPSKLQELVESQLLTNIGRYVKRITIRWDGVGAVVKRNNQDVPIPLEDEKIKEHVGVIIKFMPGLKSITFDFPGAVTALEYALAHGGVVESLETVSVRNGRYEYHGGMAGLFTGLGKLKGLKSVVVDGVFCGDYTLKSERPLGLDTGAFGRLVNLDLGNISSLDDGILHEVVSAAKGDLKALRIKSCEGVTLAGMRRLLMEFGANLQSLVLEIIKKKTCQDCNHNHEEEYELHEFQEEEHLCPVIRDYCGDLKMLDLYTNKICKEILFSSGSGSGAMTGGLPTPPGSPELAPTRLIDIHTPPVDSVPGEETVGAETMLPPPLIAFKPGNFEKRREVNVVKREKMKRVALRIPYDSSCFGAGAKGPSLQQVHTTLCDGSLARDLLEIGTRAYEDGLVGLVNVTGHWKGGPRLIMDD</sequence>
<protein>
    <recommendedName>
        <fullName evidence="3">F-box domain-containing protein</fullName>
    </recommendedName>
</protein>